<gene>
    <name evidence="3" type="ordered locus">Hbut_1421</name>
</gene>
<accession>A2BMN4</accession>
<evidence type="ECO:0000313" key="4">
    <source>
        <dbReference type="Proteomes" id="UP000002593"/>
    </source>
</evidence>
<dbReference type="STRING" id="415426.Hbut_1421"/>
<dbReference type="EMBL" id="CP000493">
    <property type="protein sequence ID" value="ABM81245.1"/>
    <property type="molecule type" value="Genomic_DNA"/>
</dbReference>
<dbReference type="GO" id="GO:0051213">
    <property type="term" value="F:dioxygenase activity"/>
    <property type="evidence" value="ECO:0007669"/>
    <property type="project" value="UniProtKB-KW"/>
</dbReference>
<keyword evidence="3" id="KW-0223">Dioxygenase</keyword>
<dbReference type="Pfam" id="PF01875">
    <property type="entry name" value="Memo"/>
    <property type="match status" value="1"/>
</dbReference>
<proteinExistence type="inferred from homology"/>
<dbReference type="NCBIfam" id="TIGR04336">
    <property type="entry name" value="AmmeMemoSam_B"/>
    <property type="match status" value="1"/>
</dbReference>
<dbReference type="AlphaFoldDB" id="A2BMN4"/>
<evidence type="ECO:0000313" key="3">
    <source>
        <dbReference type="EMBL" id="ABM81245.1"/>
    </source>
</evidence>
<keyword evidence="4" id="KW-1185">Reference proteome</keyword>
<dbReference type="eggNOG" id="arCOG01728">
    <property type="taxonomic scope" value="Archaea"/>
</dbReference>
<dbReference type="InterPro" id="IPR002737">
    <property type="entry name" value="MEMO1_fam"/>
</dbReference>
<dbReference type="GeneID" id="4781408"/>
<dbReference type="SUPFAM" id="SSF53213">
    <property type="entry name" value="LigB-like"/>
    <property type="match status" value="1"/>
</dbReference>
<organism evidence="3 4">
    <name type="scientific">Hyperthermus butylicus (strain DSM 5456 / JCM 9403 / PLM1-5)</name>
    <dbReference type="NCBI Taxonomy" id="415426"/>
    <lineage>
        <taxon>Archaea</taxon>
        <taxon>Thermoproteota</taxon>
        <taxon>Thermoprotei</taxon>
        <taxon>Desulfurococcales</taxon>
        <taxon>Pyrodictiaceae</taxon>
        <taxon>Hyperthermus</taxon>
    </lineage>
</organism>
<dbReference type="KEGG" id="hbu:Hbut_1421"/>
<dbReference type="RefSeq" id="WP_011822563.1">
    <property type="nucleotide sequence ID" value="NC_008818.1"/>
</dbReference>
<name>A2BMN4_HYPBU</name>
<comment type="similarity">
    <text evidence="1 2">Belongs to the MEMO1 family.</text>
</comment>
<sequence length="301" mass="33882">MAQLEVREPQAGIWGFYPLNRGELLRTIEACLLDKRFGPGRLPDRNARPRYTPVGGVVPHAGYSYSGPCAAHLYLELAENAPEVDTVVVMGTNHTGYGGVYTTTTRYKAWATPLGTVETDIEFIELLKKLYPRLEDDYLAHMREHSIEVELPFLQYIYGNNFKLVPIVVKEPSERMAREMAEAVKRAAEELGRRILVIASSDFTHHGYMYDYVLFTENVRENVAKLDMAIIEHILRLDTKGFLETIYRYGATVCGYGAIATLIEYAKLEGARAKLLKYYNSADVTGDEAAVVGYAAILFHL</sequence>
<dbReference type="HAMAP" id="MF_00055">
    <property type="entry name" value="MEMO1"/>
    <property type="match status" value="1"/>
</dbReference>
<dbReference type="CDD" id="cd07361">
    <property type="entry name" value="MEMO_like"/>
    <property type="match status" value="1"/>
</dbReference>
<dbReference type="EnsemblBacteria" id="ABM81245">
    <property type="protein sequence ID" value="ABM81245"/>
    <property type="gene ID" value="Hbut_1421"/>
</dbReference>
<dbReference type="Proteomes" id="UP000002593">
    <property type="component" value="Chromosome"/>
</dbReference>
<dbReference type="PANTHER" id="PTHR11060">
    <property type="entry name" value="PROTEIN MEMO1"/>
    <property type="match status" value="1"/>
</dbReference>
<dbReference type="Gene3D" id="3.40.830.10">
    <property type="entry name" value="LigB-like"/>
    <property type="match status" value="1"/>
</dbReference>
<protein>
    <recommendedName>
        <fullName evidence="2">MEMO1 family protein Hbut_1421</fullName>
    </recommendedName>
</protein>
<evidence type="ECO:0000256" key="2">
    <source>
        <dbReference type="HAMAP-Rule" id="MF_00055"/>
    </source>
</evidence>
<dbReference type="PANTHER" id="PTHR11060:SF0">
    <property type="entry name" value="PROTEIN MEMO1"/>
    <property type="match status" value="1"/>
</dbReference>
<dbReference type="HOGENOM" id="CLU_038085_2_0_2"/>
<keyword evidence="3" id="KW-0560">Oxidoreductase</keyword>
<dbReference type="OrthoDB" id="372162at2157"/>
<reference evidence="3 4" key="1">
    <citation type="journal article" date="2007" name="Archaea">
        <title>The genome of Hyperthermus butylicus: a sulfur-reducing, peptide fermenting, neutrophilic Crenarchaeote growing up to 108 degrees C.</title>
        <authorList>
            <person name="Brugger K."/>
            <person name="Chen L."/>
            <person name="Stark M."/>
            <person name="Zibat A."/>
            <person name="Redder P."/>
            <person name="Ruepp A."/>
            <person name="Awayez M."/>
            <person name="She Q."/>
            <person name="Garrett R.A."/>
            <person name="Klenk H.P."/>
        </authorList>
    </citation>
    <scope>NUCLEOTIDE SEQUENCE [LARGE SCALE GENOMIC DNA]</scope>
    <source>
        <strain evidence="4">DSM 5456 / JCM 9403 / PLM1-5</strain>
    </source>
</reference>
<evidence type="ECO:0000256" key="1">
    <source>
        <dbReference type="ARBA" id="ARBA00006315"/>
    </source>
</evidence>